<dbReference type="Proteomes" id="UP000057158">
    <property type="component" value="Chromosome"/>
</dbReference>
<sequence>MKKIVMPAICLFILATFGACSLAPENPVTRDELMRTRIYSEYIIQESPEQVLHALNGDGEVVLEGSRNIGGKVYPLHIKLLATSEGIEVVDYDR</sequence>
<dbReference type="AlphaFoldDB" id="A0A0M4D646"/>
<protein>
    <recommendedName>
        <fullName evidence="4">Lipoprotein</fullName>
    </recommendedName>
</protein>
<gene>
    <name evidence="2" type="ORF">DSOUD_1581</name>
</gene>
<evidence type="ECO:0000313" key="3">
    <source>
        <dbReference type="Proteomes" id="UP000057158"/>
    </source>
</evidence>
<feature type="chain" id="PRO_5005791897" description="Lipoprotein" evidence="1">
    <location>
        <begin position="23"/>
        <end position="94"/>
    </location>
</feature>
<proteinExistence type="predicted"/>
<reference evidence="2 3" key="1">
    <citation type="submission" date="2015-07" db="EMBL/GenBank/DDBJ databases">
        <title>Isolation and Genomic Characterization of a Novel Halophilic Metal-Reducing Deltaproteobacterium from the Deep Subsurface.</title>
        <authorList>
            <person name="Badalamenti J.P."/>
            <person name="Summers Z.M."/>
            <person name="Gralnick J.A."/>
            <person name="Bond D.R."/>
        </authorList>
    </citation>
    <scope>NUCLEOTIDE SEQUENCE [LARGE SCALE GENOMIC DNA]</scope>
    <source>
        <strain evidence="2 3">WTL</strain>
    </source>
</reference>
<keyword evidence="1" id="KW-0732">Signal</keyword>
<accession>A0A0M4D646</accession>
<evidence type="ECO:0000256" key="1">
    <source>
        <dbReference type="SAM" id="SignalP"/>
    </source>
</evidence>
<dbReference type="KEGG" id="des:DSOUD_1581"/>
<keyword evidence="3" id="KW-1185">Reference proteome</keyword>
<feature type="signal peptide" evidence="1">
    <location>
        <begin position="1"/>
        <end position="22"/>
    </location>
</feature>
<dbReference type="EMBL" id="CP010802">
    <property type="protein sequence ID" value="ALC16360.1"/>
    <property type="molecule type" value="Genomic_DNA"/>
</dbReference>
<dbReference type="OrthoDB" id="5398543at2"/>
<name>A0A0M4D646_9BACT</name>
<dbReference type="PROSITE" id="PS51257">
    <property type="entry name" value="PROKAR_LIPOPROTEIN"/>
    <property type="match status" value="1"/>
</dbReference>
<dbReference type="PATRIC" id="fig|1603606.3.peg.1722"/>
<dbReference type="RefSeq" id="WP_053550474.1">
    <property type="nucleotide sequence ID" value="NZ_CP010802.1"/>
</dbReference>
<evidence type="ECO:0008006" key="4">
    <source>
        <dbReference type="Google" id="ProtNLM"/>
    </source>
</evidence>
<organism evidence="2 3">
    <name type="scientific">Desulfuromonas soudanensis</name>
    <dbReference type="NCBI Taxonomy" id="1603606"/>
    <lineage>
        <taxon>Bacteria</taxon>
        <taxon>Pseudomonadati</taxon>
        <taxon>Thermodesulfobacteriota</taxon>
        <taxon>Desulfuromonadia</taxon>
        <taxon>Desulfuromonadales</taxon>
        <taxon>Desulfuromonadaceae</taxon>
        <taxon>Desulfuromonas</taxon>
    </lineage>
</organism>
<evidence type="ECO:0000313" key="2">
    <source>
        <dbReference type="EMBL" id="ALC16360.1"/>
    </source>
</evidence>
<dbReference type="STRING" id="1603606.DSOUD_1581"/>